<sequence>MRRVLGFSSRAPHPPRSPTRGTRCTALQRCVRATLELFPQQRDLPFPPIRIALHRKQGAHTVGVGLSITASTGGLRWIEVEDSMRRSGRDNSAGKEVGIED</sequence>
<comment type="caution">
    <text evidence="2">The sequence shown here is derived from an EMBL/GenBank/DDBJ whole genome shotgun (WGS) entry which is preliminary data.</text>
</comment>
<gene>
    <name evidence="2" type="ORF">PoB_005753800</name>
</gene>
<feature type="region of interest" description="Disordered" evidence="1">
    <location>
        <begin position="1"/>
        <end position="23"/>
    </location>
</feature>
<dbReference type="Proteomes" id="UP000735302">
    <property type="component" value="Unassembled WGS sequence"/>
</dbReference>
<proteinExistence type="predicted"/>
<reference evidence="2 3" key="1">
    <citation type="journal article" date="2021" name="Elife">
        <title>Chloroplast acquisition without the gene transfer in kleptoplastic sea slugs, Plakobranchus ocellatus.</title>
        <authorList>
            <person name="Maeda T."/>
            <person name="Takahashi S."/>
            <person name="Yoshida T."/>
            <person name="Shimamura S."/>
            <person name="Takaki Y."/>
            <person name="Nagai Y."/>
            <person name="Toyoda A."/>
            <person name="Suzuki Y."/>
            <person name="Arimoto A."/>
            <person name="Ishii H."/>
            <person name="Satoh N."/>
            <person name="Nishiyama T."/>
            <person name="Hasebe M."/>
            <person name="Maruyama T."/>
            <person name="Minagawa J."/>
            <person name="Obokata J."/>
            <person name="Shigenobu S."/>
        </authorList>
    </citation>
    <scope>NUCLEOTIDE SEQUENCE [LARGE SCALE GENOMIC DNA]</scope>
</reference>
<evidence type="ECO:0000256" key="1">
    <source>
        <dbReference type="SAM" id="MobiDB-lite"/>
    </source>
</evidence>
<keyword evidence="3" id="KW-1185">Reference proteome</keyword>
<evidence type="ECO:0000313" key="3">
    <source>
        <dbReference type="Proteomes" id="UP000735302"/>
    </source>
</evidence>
<dbReference type="AlphaFoldDB" id="A0AAV4CIY5"/>
<protein>
    <submittedName>
        <fullName evidence="2">Uncharacterized protein</fullName>
    </submittedName>
</protein>
<name>A0AAV4CIY5_9GAST</name>
<evidence type="ECO:0000313" key="2">
    <source>
        <dbReference type="EMBL" id="GFO31033.1"/>
    </source>
</evidence>
<organism evidence="2 3">
    <name type="scientific">Plakobranchus ocellatus</name>
    <dbReference type="NCBI Taxonomy" id="259542"/>
    <lineage>
        <taxon>Eukaryota</taxon>
        <taxon>Metazoa</taxon>
        <taxon>Spiralia</taxon>
        <taxon>Lophotrochozoa</taxon>
        <taxon>Mollusca</taxon>
        <taxon>Gastropoda</taxon>
        <taxon>Heterobranchia</taxon>
        <taxon>Euthyneura</taxon>
        <taxon>Panpulmonata</taxon>
        <taxon>Sacoglossa</taxon>
        <taxon>Placobranchoidea</taxon>
        <taxon>Plakobranchidae</taxon>
        <taxon>Plakobranchus</taxon>
    </lineage>
</organism>
<dbReference type="EMBL" id="BLXT01006335">
    <property type="protein sequence ID" value="GFO31033.1"/>
    <property type="molecule type" value="Genomic_DNA"/>
</dbReference>
<accession>A0AAV4CIY5</accession>